<feature type="compositionally biased region" description="Basic and acidic residues" evidence="1">
    <location>
        <begin position="999"/>
        <end position="1023"/>
    </location>
</feature>
<proteinExistence type="predicted"/>
<feature type="region of interest" description="Disordered" evidence="1">
    <location>
        <begin position="85"/>
        <end position="190"/>
    </location>
</feature>
<evidence type="ECO:0000313" key="2">
    <source>
        <dbReference type="EMBL" id="KAG2373420.1"/>
    </source>
</evidence>
<feature type="compositionally biased region" description="Polar residues" evidence="1">
    <location>
        <begin position="27"/>
        <end position="37"/>
    </location>
</feature>
<feature type="region of interest" description="Disordered" evidence="1">
    <location>
        <begin position="769"/>
        <end position="799"/>
    </location>
</feature>
<protein>
    <submittedName>
        <fullName evidence="2">Uncharacterized protein</fullName>
    </submittedName>
</protein>
<feature type="region of interest" description="Disordered" evidence="1">
    <location>
        <begin position="473"/>
        <end position="499"/>
    </location>
</feature>
<feature type="compositionally biased region" description="Low complexity" evidence="1">
    <location>
        <begin position="125"/>
        <end position="164"/>
    </location>
</feature>
<dbReference type="GeneID" id="68104613"/>
<organism evidence="2 3">
    <name type="scientific">Naegleria lovaniensis</name>
    <name type="common">Amoeba</name>
    <dbReference type="NCBI Taxonomy" id="51637"/>
    <lineage>
        <taxon>Eukaryota</taxon>
        <taxon>Discoba</taxon>
        <taxon>Heterolobosea</taxon>
        <taxon>Tetramitia</taxon>
        <taxon>Eutetramitia</taxon>
        <taxon>Vahlkampfiidae</taxon>
        <taxon>Naegleria</taxon>
    </lineage>
</organism>
<evidence type="ECO:0000313" key="3">
    <source>
        <dbReference type="Proteomes" id="UP000816034"/>
    </source>
</evidence>
<name>A0AA88GDH0_NAELO</name>
<gene>
    <name evidence="2" type="ORF">C9374_012159</name>
</gene>
<feature type="compositionally biased region" description="Polar residues" evidence="1">
    <location>
        <begin position="721"/>
        <end position="730"/>
    </location>
</feature>
<feature type="compositionally biased region" description="Acidic residues" evidence="1">
    <location>
        <begin position="165"/>
        <end position="189"/>
    </location>
</feature>
<dbReference type="AlphaFoldDB" id="A0AA88GDH0"/>
<accession>A0AA88GDH0</accession>
<feature type="compositionally biased region" description="Polar residues" evidence="1">
    <location>
        <begin position="1"/>
        <end position="10"/>
    </location>
</feature>
<feature type="region of interest" description="Disordered" evidence="1">
    <location>
        <begin position="999"/>
        <end position="1048"/>
    </location>
</feature>
<reference evidence="2 3" key="1">
    <citation type="journal article" date="2018" name="BMC Genomics">
        <title>The genome of Naegleria lovaniensis, the basis for a comparative approach to unravel pathogenicity factors of the human pathogenic amoeba N. fowleri.</title>
        <authorList>
            <person name="Liechti N."/>
            <person name="Schurch N."/>
            <person name="Bruggmann R."/>
            <person name="Wittwer M."/>
        </authorList>
    </citation>
    <scope>NUCLEOTIDE SEQUENCE [LARGE SCALE GENOMIC DNA]</scope>
    <source>
        <strain evidence="2 3">ATCC 30569</strain>
    </source>
</reference>
<feature type="compositionally biased region" description="Low complexity" evidence="1">
    <location>
        <begin position="11"/>
        <end position="26"/>
    </location>
</feature>
<dbReference type="Proteomes" id="UP000816034">
    <property type="component" value="Unassembled WGS sequence"/>
</dbReference>
<feature type="compositionally biased region" description="Polar residues" evidence="1">
    <location>
        <begin position="607"/>
        <end position="622"/>
    </location>
</feature>
<feature type="region of interest" description="Disordered" evidence="1">
    <location>
        <begin position="288"/>
        <end position="313"/>
    </location>
</feature>
<keyword evidence="3" id="KW-1185">Reference proteome</keyword>
<evidence type="ECO:0000256" key="1">
    <source>
        <dbReference type="SAM" id="MobiDB-lite"/>
    </source>
</evidence>
<feature type="region of interest" description="Disordered" evidence="1">
    <location>
        <begin position="603"/>
        <end position="648"/>
    </location>
</feature>
<feature type="region of interest" description="Disordered" evidence="1">
    <location>
        <begin position="394"/>
        <end position="414"/>
    </location>
</feature>
<sequence length="1048" mass="113497">MLHSESSSAQSSVNTTTILSNTSNSSPCADSTSSLPATNHAAEDMTQQHQSRLTQTETMTNNNNSNGQQHPTATIHTHDINVLEDKKKESKQETSSSTTTSSELGTSLSQDMMSSRVETNHEESTLLPSSSESTTPRESIIQMSSEESQQQQQQKEGSSSSSQSDIDDDDEDVMEPNNGNDDEDAEEDMSNNASHKYFNIRLPHKNDIHLLSTLRSKVSCSPIYLTQYTALESSAMMMKRRHQRSVSTMRGAVGSHNHPTSNGGGIQLSQSVSLDSLASSQTSSIASSSLGVSSSIPSSSSTHLLNSTTKTTTPNSGIFLNDMNGTLFQEESALKLFLSNAYNKKHSSSAAISASALFTSSTTEEDTVNILLQAPQPSPSTTTTTAAATTRMTANDATGGSTTHPSKHIGSDSMNGGVSLFTTNTTTGNMNQSGANSPSSVSVENLNNCKIYYFYTPYEKAFMTSTVPPSSSANANIKNNNEPKMAQPSVGSSSSTSAPITTIEKTTTLVEQQQEHKELSSGHHHHTIAASISETPHSESGSSGATQALIEIGDQIQQQAHHHLNIKEPTAMLSSNLSESTNHTTSMVNPVIINNNGNINPVNTVPASSSCDKASTTHSEQVNHPPHLINVEPPPPPSSSQNTNDSTLSQSRLLLENHTQLSLNLKPSSSATQNQATNPSAQYSTTNPHRRVQSDTAAFQCMQLGSTTTTTTTTGSNGSNDSQDNMSMKTPPSRGKQTIHDLSEQNSFAFSGANNGNILDQSEGDIRFMLGNEDMTPGGSSAVTSPSSTDSQLGMSLPVNGSNFDMSRAHMKRSGSVRGLNKTVFSPLDKKKSHRRVQSFNVAPITPSLGFSSETEIRAVTIELVLLDIDACFTKFEPLKIISDLWTKDLDYFKFGVKIFNRMYVWLEDSLVHQFTVEKSDLVDCPTIEFVLPEQPVAKIIDATCAIINEFNTKYTYSYYNCHSFSFARKVTEKLSGKKIKSKNVLPKTLVHHFREWREAEKKRKEKEEKEAKEEKEHAKSSSDKSPVTNAASTTAESSDATPLKKIK</sequence>
<feature type="region of interest" description="Disordered" evidence="1">
    <location>
        <begin position="1"/>
        <end position="53"/>
    </location>
</feature>
<feature type="compositionally biased region" description="Polar residues" evidence="1">
    <location>
        <begin position="667"/>
        <end position="687"/>
    </location>
</feature>
<feature type="compositionally biased region" description="Low complexity" evidence="1">
    <location>
        <begin position="776"/>
        <end position="791"/>
    </location>
</feature>
<feature type="compositionally biased region" description="Low complexity" evidence="1">
    <location>
        <begin position="707"/>
        <end position="720"/>
    </location>
</feature>
<feature type="region of interest" description="Disordered" evidence="1">
    <location>
        <begin position="667"/>
        <end position="692"/>
    </location>
</feature>
<feature type="region of interest" description="Disordered" evidence="1">
    <location>
        <begin position="707"/>
        <end position="739"/>
    </location>
</feature>
<dbReference type="EMBL" id="PYSW02000055">
    <property type="protein sequence ID" value="KAG2373420.1"/>
    <property type="molecule type" value="Genomic_DNA"/>
</dbReference>
<dbReference type="RefSeq" id="XP_044542594.1">
    <property type="nucleotide sequence ID" value="XM_044687895.1"/>
</dbReference>
<feature type="compositionally biased region" description="Low complexity" evidence="1">
    <location>
        <begin position="93"/>
        <end position="110"/>
    </location>
</feature>
<feature type="compositionally biased region" description="Low complexity" evidence="1">
    <location>
        <begin position="1029"/>
        <end position="1042"/>
    </location>
</feature>
<comment type="caution">
    <text evidence="2">The sequence shown here is derived from an EMBL/GenBank/DDBJ whole genome shotgun (WGS) entry which is preliminary data.</text>
</comment>